<reference evidence="4" key="1">
    <citation type="journal article" date="2019" name="Sci. Rep.">
        <title>Draft genome of Tanacetum cinerariifolium, the natural source of mosquito coil.</title>
        <authorList>
            <person name="Yamashiro T."/>
            <person name="Shiraishi A."/>
            <person name="Satake H."/>
            <person name="Nakayama K."/>
        </authorList>
    </citation>
    <scope>NUCLEOTIDE SEQUENCE</scope>
</reference>
<sequence>MQVDRQGLLNATTVKEKDTWLGNALSLSDQGMQHGIRIKQSVLMANISNYGSDVISEVPHSETYLNDMENQILEETMQMDKQGLLNATTVKVKDIWLGNALSLSDQGMQHATLILEEKDIFNVFDKDLLNEIMEVQTVFDQMNVAVQQSSVDKECLEIAKKELLLENDRLLQQIMSQVVLLAVMNSMSLKGKSVNMERKTQLQDKDTTICKLKEIIKSMREKSKEENVNHGNYEIKTKNVELENSVAKLISKNERLCKEINHVKQVFKEQFDSIKKTRVSTKEHSDSLIDKLNLKSVENEDLKAQIQYKVFVITSLKNDLQKVKGKDIVDIATQKPSANTIVPGMFKLDLDPLAPKLLQNREAHIDYLKFENDHIARIMGYGDYQLGNVTISRVYYVEGLGHNLFYVGSQDINLYTNSLDDMLKTSSICLLSKAPKTKSWLWHHRFSLLNFGTLNKLAKDSLTRGIPRLKFYKDHLCSACALGKSKKSSHQPKAKDTNQKKLYLLHMDSCGPMHAVTINGKRYILVIVDYYSRFTWVKILRSKDEAPEAIIKCIKNIQVRLNSTIYAKADIGIFVGYVPVKKAFRIYNKRTRKIIETIHVTFNELTAMASEQFSSGLGLHSMTPTTSILVVAAPRAVDLANSPVSLLIDQDAQSASIPSIQKQEHSSNISQSFVESPTTPHFRDDLLHESLHKDLTSQGSSLNVRPIYTPFKSLGRWTKDHPIANRRSFSLSFLNGELKEEFYVSQPEGFVDQDNPSHVENGIVELYFIRTEYQLADIFTKPFPKERFNFLIEKLGMRSMSPEMLNHLTEEEDE</sequence>
<dbReference type="InterPro" id="IPR025724">
    <property type="entry name" value="GAG-pre-integrase_dom"/>
</dbReference>
<evidence type="ECO:0000259" key="3">
    <source>
        <dbReference type="Pfam" id="PF25597"/>
    </source>
</evidence>
<proteinExistence type="predicted"/>
<dbReference type="Pfam" id="PF25597">
    <property type="entry name" value="SH3_retrovirus"/>
    <property type="match status" value="1"/>
</dbReference>
<dbReference type="EMBL" id="BKCJ010003369">
    <property type="protein sequence ID" value="GEU54664.1"/>
    <property type="molecule type" value="Genomic_DNA"/>
</dbReference>
<feature type="domain" description="Retroviral polymerase SH3-like" evidence="3">
    <location>
        <begin position="565"/>
        <end position="606"/>
    </location>
</feature>
<dbReference type="InterPro" id="IPR057670">
    <property type="entry name" value="SH3_retrovirus"/>
</dbReference>
<comment type="caution">
    <text evidence="4">The sequence shown here is derived from an EMBL/GenBank/DDBJ whole genome shotgun (WGS) entry which is preliminary data.</text>
</comment>
<protein>
    <submittedName>
        <fullName evidence="4">Uncharacterized protein</fullName>
    </submittedName>
</protein>
<name>A0A6L2L3C3_TANCI</name>
<organism evidence="4">
    <name type="scientific">Tanacetum cinerariifolium</name>
    <name type="common">Dalmatian daisy</name>
    <name type="synonym">Chrysanthemum cinerariifolium</name>
    <dbReference type="NCBI Taxonomy" id="118510"/>
    <lineage>
        <taxon>Eukaryota</taxon>
        <taxon>Viridiplantae</taxon>
        <taxon>Streptophyta</taxon>
        <taxon>Embryophyta</taxon>
        <taxon>Tracheophyta</taxon>
        <taxon>Spermatophyta</taxon>
        <taxon>Magnoliopsida</taxon>
        <taxon>eudicotyledons</taxon>
        <taxon>Gunneridae</taxon>
        <taxon>Pentapetalae</taxon>
        <taxon>asterids</taxon>
        <taxon>campanulids</taxon>
        <taxon>Asterales</taxon>
        <taxon>Asteraceae</taxon>
        <taxon>Asteroideae</taxon>
        <taxon>Anthemideae</taxon>
        <taxon>Anthemidinae</taxon>
        <taxon>Tanacetum</taxon>
    </lineage>
</organism>
<dbReference type="InterPro" id="IPR036397">
    <property type="entry name" value="RNaseH_sf"/>
</dbReference>
<feature type="domain" description="GAG-pre-integrase" evidence="2">
    <location>
        <begin position="413"/>
        <end position="485"/>
    </location>
</feature>
<dbReference type="Pfam" id="PF13976">
    <property type="entry name" value="gag_pre-integrs"/>
    <property type="match status" value="1"/>
</dbReference>
<dbReference type="InterPro" id="IPR039537">
    <property type="entry name" value="Retrotran_Ty1/copia-like"/>
</dbReference>
<dbReference type="Gene3D" id="3.30.420.10">
    <property type="entry name" value="Ribonuclease H-like superfamily/Ribonuclease H"/>
    <property type="match status" value="1"/>
</dbReference>
<dbReference type="PANTHER" id="PTHR42648">
    <property type="entry name" value="TRANSPOSASE, PUTATIVE-RELATED"/>
    <property type="match status" value="1"/>
</dbReference>
<evidence type="ECO:0000313" key="4">
    <source>
        <dbReference type="EMBL" id="GEU54664.1"/>
    </source>
</evidence>
<gene>
    <name evidence="4" type="ORF">Tci_026642</name>
</gene>
<evidence type="ECO:0000259" key="2">
    <source>
        <dbReference type="Pfam" id="PF13976"/>
    </source>
</evidence>
<dbReference type="PANTHER" id="PTHR42648:SF18">
    <property type="entry name" value="RETROTRANSPOSON, UNCLASSIFIED-LIKE PROTEIN"/>
    <property type="match status" value="1"/>
</dbReference>
<accession>A0A6L2L3C3</accession>
<dbReference type="InterPro" id="IPR012337">
    <property type="entry name" value="RNaseH-like_sf"/>
</dbReference>
<dbReference type="AlphaFoldDB" id="A0A6L2L3C3"/>
<evidence type="ECO:0000256" key="1">
    <source>
        <dbReference type="SAM" id="MobiDB-lite"/>
    </source>
</evidence>
<dbReference type="SUPFAM" id="SSF53098">
    <property type="entry name" value="Ribonuclease H-like"/>
    <property type="match status" value="1"/>
</dbReference>
<feature type="region of interest" description="Disordered" evidence="1">
    <location>
        <begin position="657"/>
        <end position="679"/>
    </location>
</feature>
<dbReference type="GO" id="GO:0003676">
    <property type="term" value="F:nucleic acid binding"/>
    <property type="evidence" value="ECO:0007669"/>
    <property type="project" value="InterPro"/>
</dbReference>